<comment type="caution">
    <text evidence="1">The sequence shown here is derived from an EMBL/GenBank/DDBJ whole genome shotgun (WGS) entry which is preliminary data.</text>
</comment>
<reference evidence="1 2" key="1">
    <citation type="submission" date="2017-10" db="EMBL/GenBank/DDBJ databases">
        <title>Sequencing the genomes of 1000 actinobacteria strains.</title>
        <authorList>
            <person name="Klenk H.-P."/>
        </authorList>
    </citation>
    <scope>NUCLEOTIDE SEQUENCE [LARGE SCALE GENOMIC DNA]</scope>
    <source>
        <strain evidence="1 2">DSM 21838</strain>
    </source>
</reference>
<evidence type="ECO:0000313" key="1">
    <source>
        <dbReference type="EMBL" id="PFG40083.1"/>
    </source>
</evidence>
<dbReference type="AlphaFoldDB" id="A0A2A9EMQ5"/>
<dbReference type="Proteomes" id="UP000222106">
    <property type="component" value="Unassembled WGS sequence"/>
</dbReference>
<accession>A0A2A9EMQ5</accession>
<organism evidence="1 2">
    <name type="scientific">Georgenia soli</name>
    <dbReference type="NCBI Taxonomy" id="638953"/>
    <lineage>
        <taxon>Bacteria</taxon>
        <taxon>Bacillati</taxon>
        <taxon>Actinomycetota</taxon>
        <taxon>Actinomycetes</taxon>
        <taxon>Micrococcales</taxon>
        <taxon>Bogoriellaceae</taxon>
        <taxon>Georgenia</taxon>
    </lineage>
</organism>
<dbReference type="RefSeq" id="WP_098484069.1">
    <property type="nucleotide sequence ID" value="NZ_PDJI01000004.1"/>
</dbReference>
<evidence type="ECO:0000313" key="2">
    <source>
        <dbReference type="Proteomes" id="UP000222106"/>
    </source>
</evidence>
<dbReference type="OrthoDB" id="3268465at2"/>
<name>A0A2A9EMQ5_9MICO</name>
<gene>
    <name evidence="1" type="ORF">ATJ97_2604</name>
</gene>
<keyword evidence="2" id="KW-1185">Reference proteome</keyword>
<protein>
    <submittedName>
        <fullName evidence="1">Uncharacterized protein</fullName>
    </submittedName>
</protein>
<sequence>MSAPLVRTLAEPHHLLVLAADVHPDELEALAVSRSDTASWAGEADLRLAPGVHLTGPWSLDPELRDAFDLPAWAAQAFLLRCPVQRGGALPPELQGVDPLLDAFVEGVPVGVEQEALDHLRAFARRLGGALRLAGSGAVVVPDPEAATDLTVMSPVWLDPDACLQVLQQSLPHVRSLLDDVPEAAAEGLEGYGMVSELGSGDLVELIASGTARTPAVLRGEEWASEGVVTYELRWRPAHPETAFAARPPLGQRRARSEAAALIERAAVALHAVVGGEISDDDGFLVDPADLEG</sequence>
<dbReference type="EMBL" id="PDJI01000004">
    <property type="protein sequence ID" value="PFG40083.1"/>
    <property type="molecule type" value="Genomic_DNA"/>
</dbReference>
<proteinExistence type="predicted"/>